<dbReference type="GO" id="GO:0020037">
    <property type="term" value="F:heme binding"/>
    <property type="evidence" value="ECO:0007669"/>
    <property type="project" value="InterPro"/>
</dbReference>
<sequence length="339" mass="38700">MLIGILRQGTKKDPSTAFNMVNLYNFTTFDIMGKLTFGEALQLLEKNEYNPWVAVIFQSVKENSRQRAMRNFPFFVALEPYLSDKAINKKRLAHFNYSSDRVDRRLAVETDQPDIWNLVMRQKERHGLSLEEMHANASLFMLAGTETTATLLSGLTFHLLKNPDKLAKLTTEIRTTFATEEDITIETLARLKYLHGCLEEGLRMYPPVPVGFPRKVPAEGATVCGDFIPGGTSICMSQWAAYESELNFAAPKAFIPERWLDDERFAGDEKFVLQPFSYGPRNCLGKNLAYHEMRLILATVLWHFDLKLCPESADWADQKVYTLWDKPPLMCTLSPVRAV</sequence>
<dbReference type="Gene3D" id="1.10.630.10">
    <property type="entry name" value="Cytochrome P450"/>
    <property type="match status" value="1"/>
</dbReference>
<dbReference type="GeneID" id="54460120"/>
<reference evidence="8 10" key="1">
    <citation type="journal article" date="2020" name="Stud. Mycol.">
        <title>101 Dothideomycetes genomes: a test case for predicting lifestyles and emergence of pathogens.</title>
        <authorList>
            <person name="Haridas S."/>
            <person name="Albert R."/>
            <person name="Binder M."/>
            <person name="Bloem J."/>
            <person name="Labutti K."/>
            <person name="Salamov A."/>
            <person name="Andreopoulos B."/>
            <person name="Baker S."/>
            <person name="Barry K."/>
            <person name="Bills G."/>
            <person name="Bluhm B."/>
            <person name="Cannon C."/>
            <person name="Castanera R."/>
            <person name="Culley D."/>
            <person name="Daum C."/>
            <person name="Ezra D."/>
            <person name="Gonzalez J."/>
            <person name="Henrissat B."/>
            <person name="Kuo A."/>
            <person name="Liang C."/>
            <person name="Lipzen A."/>
            <person name="Lutzoni F."/>
            <person name="Magnuson J."/>
            <person name="Mondo S."/>
            <person name="Nolan M."/>
            <person name="Ohm R."/>
            <person name="Pangilinan J."/>
            <person name="Park H.-J."/>
            <person name="Ramirez L."/>
            <person name="Alfaro M."/>
            <person name="Sun H."/>
            <person name="Tritt A."/>
            <person name="Yoshinaga Y."/>
            <person name="Zwiers L.-H."/>
            <person name="Turgeon B."/>
            <person name="Goodwin S."/>
            <person name="Spatafora J."/>
            <person name="Crous P."/>
            <person name="Grigoriev I."/>
        </authorList>
    </citation>
    <scope>NUCLEOTIDE SEQUENCE</scope>
    <source>
        <strain evidence="8 10">CBS 304.34</strain>
    </source>
</reference>
<evidence type="ECO:0000256" key="7">
    <source>
        <dbReference type="RuleBase" id="RU000461"/>
    </source>
</evidence>
<evidence type="ECO:0000256" key="4">
    <source>
        <dbReference type="ARBA" id="ARBA00022723"/>
    </source>
</evidence>
<dbReference type="RefSeq" id="XP_033580952.1">
    <property type="nucleotide sequence ID" value="XM_033719227.1"/>
</dbReference>
<evidence type="ECO:0000256" key="2">
    <source>
        <dbReference type="ARBA" id="ARBA00010617"/>
    </source>
</evidence>
<dbReference type="EMBL" id="MU003695">
    <property type="protein sequence ID" value="KAF2813988.1"/>
    <property type="molecule type" value="Genomic_DNA"/>
</dbReference>
<dbReference type="Pfam" id="PF00067">
    <property type="entry name" value="p450"/>
    <property type="match status" value="1"/>
</dbReference>
<evidence type="ECO:0000256" key="5">
    <source>
        <dbReference type="ARBA" id="ARBA00023004"/>
    </source>
</evidence>
<feature type="binding site" description="axial binding residue" evidence="6">
    <location>
        <position position="283"/>
    </location>
    <ligand>
        <name>heme</name>
        <dbReference type="ChEBI" id="CHEBI:30413"/>
    </ligand>
    <ligandPart>
        <name>Fe</name>
        <dbReference type="ChEBI" id="CHEBI:18248"/>
    </ligandPart>
</feature>
<dbReference type="GO" id="GO:0016705">
    <property type="term" value="F:oxidoreductase activity, acting on paired donors, with incorporation or reduction of molecular oxygen"/>
    <property type="evidence" value="ECO:0007669"/>
    <property type="project" value="InterPro"/>
</dbReference>
<comment type="similarity">
    <text evidence="2 7">Belongs to the cytochrome P450 family.</text>
</comment>
<keyword evidence="7" id="KW-0503">Monooxygenase</keyword>
<dbReference type="InterPro" id="IPR050121">
    <property type="entry name" value="Cytochrome_P450_monoxygenase"/>
</dbReference>
<evidence type="ECO:0000256" key="1">
    <source>
        <dbReference type="ARBA" id="ARBA00001971"/>
    </source>
</evidence>
<dbReference type="InterPro" id="IPR001128">
    <property type="entry name" value="Cyt_P450"/>
</dbReference>
<keyword evidence="3 6" id="KW-0349">Heme</keyword>
<protein>
    <submittedName>
        <fullName evidence="8 10">Cytochrome P450</fullName>
    </submittedName>
</protein>
<name>A0A6A6YZM7_9PEZI</name>
<dbReference type="CDD" id="cd11058">
    <property type="entry name" value="CYP60B-like"/>
    <property type="match status" value="1"/>
</dbReference>
<gene>
    <name evidence="8 10" type="ORF">BDZ99DRAFT_459737</name>
</gene>
<reference evidence="10" key="2">
    <citation type="submission" date="2020-04" db="EMBL/GenBank/DDBJ databases">
        <authorList>
            <consortium name="NCBI Genome Project"/>
        </authorList>
    </citation>
    <scope>NUCLEOTIDE SEQUENCE</scope>
    <source>
        <strain evidence="10">CBS 304.34</strain>
    </source>
</reference>
<dbReference type="PANTHER" id="PTHR24305:SF210">
    <property type="entry name" value="CYTOCHROME P450 MONOOXYGENASE ASQL-RELATED"/>
    <property type="match status" value="1"/>
</dbReference>
<evidence type="ECO:0000256" key="6">
    <source>
        <dbReference type="PIRSR" id="PIRSR602401-1"/>
    </source>
</evidence>
<evidence type="ECO:0000256" key="3">
    <source>
        <dbReference type="ARBA" id="ARBA00022617"/>
    </source>
</evidence>
<dbReference type="PRINTS" id="PR00463">
    <property type="entry name" value="EP450I"/>
</dbReference>
<dbReference type="Proteomes" id="UP000504636">
    <property type="component" value="Unplaced"/>
</dbReference>
<dbReference type="OrthoDB" id="1470350at2759"/>
<dbReference type="PROSITE" id="PS00086">
    <property type="entry name" value="CYTOCHROME_P450"/>
    <property type="match status" value="1"/>
</dbReference>
<dbReference type="GO" id="GO:0005506">
    <property type="term" value="F:iron ion binding"/>
    <property type="evidence" value="ECO:0007669"/>
    <property type="project" value="InterPro"/>
</dbReference>
<dbReference type="InterPro" id="IPR017972">
    <property type="entry name" value="Cyt_P450_CS"/>
</dbReference>
<dbReference type="PANTHER" id="PTHR24305">
    <property type="entry name" value="CYTOCHROME P450"/>
    <property type="match status" value="1"/>
</dbReference>
<keyword evidence="4 6" id="KW-0479">Metal-binding</keyword>
<evidence type="ECO:0000313" key="8">
    <source>
        <dbReference type="EMBL" id="KAF2813988.1"/>
    </source>
</evidence>
<dbReference type="InterPro" id="IPR002401">
    <property type="entry name" value="Cyt_P450_E_grp-I"/>
</dbReference>
<keyword evidence="5 6" id="KW-0408">Iron</keyword>
<accession>A0A6A6YZM7</accession>
<dbReference type="GO" id="GO:0004497">
    <property type="term" value="F:monooxygenase activity"/>
    <property type="evidence" value="ECO:0007669"/>
    <property type="project" value="UniProtKB-KW"/>
</dbReference>
<comment type="cofactor">
    <cofactor evidence="1 6">
        <name>heme</name>
        <dbReference type="ChEBI" id="CHEBI:30413"/>
    </cofactor>
</comment>
<dbReference type="AlphaFoldDB" id="A0A6A6YZM7"/>
<keyword evidence="9" id="KW-1185">Reference proteome</keyword>
<evidence type="ECO:0000313" key="10">
    <source>
        <dbReference type="RefSeq" id="XP_033580952.1"/>
    </source>
</evidence>
<dbReference type="PRINTS" id="PR00385">
    <property type="entry name" value="P450"/>
</dbReference>
<organism evidence="8">
    <name type="scientific">Mytilinidion resinicola</name>
    <dbReference type="NCBI Taxonomy" id="574789"/>
    <lineage>
        <taxon>Eukaryota</taxon>
        <taxon>Fungi</taxon>
        <taxon>Dikarya</taxon>
        <taxon>Ascomycota</taxon>
        <taxon>Pezizomycotina</taxon>
        <taxon>Dothideomycetes</taxon>
        <taxon>Pleosporomycetidae</taxon>
        <taxon>Mytilinidiales</taxon>
        <taxon>Mytilinidiaceae</taxon>
        <taxon>Mytilinidion</taxon>
    </lineage>
</organism>
<evidence type="ECO:0000313" key="9">
    <source>
        <dbReference type="Proteomes" id="UP000504636"/>
    </source>
</evidence>
<dbReference type="SUPFAM" id="SSF48264">
    <property type="entry name" value="Cytochrome P450"/>
    <property type="match status" value="1"/>
</dbReference>
<proteinExistence type="inferred from homology"/>
<dbReference type="InterPro" id="IPR036396">
    <property type="entry name" value="Cyt_P450_sf"/>
</dbReference>
<reference evidence="10" key="3">
    <citation type="submission" date="2025-04" db="UniProtKB">
        <authorList>
            <consortium name="RefSeq"/>
        </authorList>
    </citation>
    <scope>IDENTIFICATION</scope>
    <source>
        <strain evidence="10">CBS 304.34</strain>
    </source>
</reference>
<keyword evidence="7" id="KW-0560">Oxidoreductase</keyword>